<organism evidence="6">
    <name type="scientific">Haemonchus placei</name>
    <name type="common">Barber's pole worm</name>
    <dbReference type="NCBI Taxonomy" id="6290"/>
    <lineage>
        <taxon>Eukaryota</taxon>
        <taxon>Metazoa</taxon>
        <taxon>Ecdysozoa</taxon>
        <taxon>Nematoda</taxon>
        <taxon>Chromadorea</taxon>
        <taxon>Rhabditida</taxon>
        <taxon>Rhabditina</taxon>
        <taxon>Rhabditomorpha</taxon>
        <taxon>Strongyloidea</taxon>
        <taxon>Trichostrongylidae</taxon>
        <taxon>Haemonchus</taxon>
    </lineage>
</organism>
<dbReference type="PANTHER" id="PTHR10660">
    <property type="entry name" value="PROTEASOME REGULATOR PA28"/>
    <property type="match status" value="1"/>
</dbReference>
<evidence type="ECO:0000256" key="1">
    <source>
        <dbReference type="ARBA" id="ARBA00005883"/>
    </source>
</evidence>
<dbReference type="InterPro" id="IPR009077">
    <property type="entry name" value="Proteasome_activ_PA28"/>
</dbReference>
<dbReference type="InterPro" id="IPR038113">
    <property type="entry name" value="MITD1_C_sf"/>
</dbReference>
<dbReference type="InterPro" id="IPR036252">
    <property type="entry name" value="Proteasome_activ_sf"/>
</dbReference>
<dbReference type="PANTHER" id="PTHR10660:SF2">
    <property type="entry name" value="LD45860P"/>
    <property type="match status" value="1"/>
</dbReference>
<dbReference type="OMA" id="CHETTFN"/>
<keyword evidence="2" id="KW-0647">Proteasome</keyword>
<evidence type="ECO:0000313" key="5">
    <source>
        <dbReference type="Proteomes" id="UP000268014"/>
    </source>
</evidence>
<dbReference type="SUPFAM" id="SSF47216">
    <property type="entry name" value="Proteasome activator"/>
    <property type="match status" value="1"/>
</dbReference>
<dbReference type="Gene3D" id="1.20.58.80">
    <property type="entry name" value="Phosphotransferase system, lactose/cellobiose-type IIA subunit"/>
    <property type="match status" value="1"/>
</dbReference>
<dbReference type="Pfam" id="PF16565">
    <property type="entry name" value="MIT_C"/>
    <property type="match status" value="1"/>
</dbReference>
<dbReference type="InterPro" id="IPR032341">
    <property type="entry name" value="MITD1_C"/>
</dbReference>
<reference evidence="6" key="1">
    <citation type="submission" date="2017-02" db="UniProtKB">
        <authorList>
            <consortium name="WormBaseParasite"/>
        </authorList>
    </citation>
    <scope>IDENTIFICATION</scope>
</reference>
<reference evidence="4 5" key="2">
    <citation type="submission" date="2018-11" db="EMBL/GenBank/DDBJ databases">
        <authorList>
            <consortium name="Pathogen Informatics"/>
        </authorList>
    </citation>
    <scope>NUCLEOTIDE SEQUENCE [LARGE SCALE GENOMIC DNA]</scope>
    <source>
        <strain evidence="4 5">MHpl1</strain>
    </source>
</reference>
<dbReference type="Proteomes" id="UP000268014">
    <property type="component" value="Unassembled WGS sequence"/>
</dbReference>
<dbReference type="AlphaFoldDB" id="A0A0N4W7J3"/>
<sequence>MSKEDNLIESAKKSLIKAVDYDRKEKPNDALRLYMEGIDYLDKAVKMMSIDDNRRSPLYKQIAQYVSRAEQLKDATKVEVGFLEQRRIEANSVGHGYDKIFGRCLDDKLTAVDVQDAYVCAHHQILNFVRFCELVVGNAPNIRCITLRTGMDARSNQLAFDELTRSLEKVNVVLKVEFIPSLHDREIRFNNGWIVKIGRGLDYFKNPGKYVLGASDMNFRQCHETTFNDYKAELFKEAERIVMEEFPRKVIEYNNLLQTHRFSYARLPEMMPDPDLNIPVPCVAHVNDVDGDAPASKKRKLGEVGSSSNNGLSFCRRIRYGNIILICLEYFDKLGLTIFLLGMPVYGFINGTVPCNAHLADLMDQIRPLLRDAVENVNKVKMWITLLIPRIEDGNNFGVSIQEETLSEVRNVESEAASFLDQMSRYFTSRAKLLTKVAKYPHVDDYRRAILDMDEKQFINVRLVVLEMRNHFSTLYDIITKNIEKIKKPRNSNMEMLY</sequence>
<dbReference type="InterPro" id="IPR036181">
    <property type="entry name" value="MIT_dom_sf"/>
</dbReference>
<dbReference type="Gene3D" id="1.20.120.180">
    <property type="entry name" value="Proteasome activator pa28, C-terminal domain"/>
    <property type="match status" value="1"/>
</dbReference>
<dbReference type="Pfam" id="PF02252">
    <property type="entry name" value="PA28_C"/>
    <property type="match status" value="1"/>
</dbReference>
<comment type="similarity">
    <text evidence="1">Belongs to the PA28 family.</text>
</comment>
<dbReference type="GO" id="GO:0005654">
    <property type="term" value="C:nucleoplasm"/>
    <property type="evidence" value="ECO:0007669"/>
    <property type="project" value="TreeGrafter"/>
</dbReference>
<gene>
    <name evidence="4" type="ORF">HPLM_LOCUS6096</name>
</gene>
<accession>A0A0N4W7J3</accession>
<keyword evidence="5" id="KW-1185">Reference proteome</keyword>
<protein>
    <submittedName>
        <fullName evidence="6">MIT domain-containing protein</fullName>
    </submittedName>
</protein>
<dbReference type="GO" id="GO:0061133">
    <property type="term" value="F:endopeptidase activator activity"/>
    <property type="evidence" value="ECO:0007669"/>
    <property type="project" value="TreeGrafter"/>
</dbReference>
<dbReference type="EMBL" id="UZAF01016438">
    <property type="protein sequence ID" value="VDO27974.1"/>
    <property type="molecule type" value="Genomic_DNA"/>
</dbReference>
<name>A0A0N4W7J3_HAEPC</name>
<dbReference type="GO" id="GO:0008537">
    <property type="term" value="C:proteasome activator complex"/>
    <property type="evidence" value="ECO:0007669"/>
    <property type="project" value="InterPro"/>
</dbReference>
<dbReference type="STRING" id="6290.A0A0N4W7J3"/>
<evidence type="ECO:0000313" key="6">
    <source>
        <dbReference type="WBParaSite" id="HPLM_0000610401-mRNA-1"/>
    </source>
</evidence>
<dbReference type="GO" id="GO:0061136">
    <property type="term" value="P:regulation of proteasomal protein catabolic process"/>
    <property type="evidence" value="ECO:0007669"/>
    <property type="project" value="TreeGrafter"/>
</dbReference>
<dbReference type="InterPro" id="IPR003186">
    <property type="entry name" value="PA28_C"/>
</dbReference>
<dbReference type="Pfam" id="PF02251">
    <property type="entry name" value="PA28_N"/>
    <property type="match status" value="1"/>
</dbReference>
<proteinExistence type="inferred from homology"/>
<evidence type="ECO:0000259" key="3">
    <source>
        <dbReference type="SMART" id="SM00745"/>
    </source>
</evidence>
<dbReference type="SMART" id="SM00745">
    <property type="entry name" value="MIT"/>
    <property type="match status" value="1"/>
</dbReference>
<dbReference type="InterPro" id="IPR003185">
    <property type="entry name" value="Proteasome_activ_PA28_N"/>
</dbReference>
<dbReference type="GO" id="GO:2000045">
    <property type="term" value="P:regulation of G1/S transition of mitotic cell cycle"/>
    <property type="evidence" value="ECO:0007669"/>
    <property type="project" value="TreeGrafter"/>
</dbReference>
<feature type="domain" description="MIT" evidence="3">
    <location>
        <begin position="4"/>
        <end position="81"/>
    </location>
</feature>
<dbReference type="InterPro" id="IPR007330">
    <property type="entry name" value="MIT_dom"/>
</dbReference>
<evidence type="ECO:0000313" key="4">
    <source>
        <dbReference type="EMBL" id="VDO27974.1"/>
    </source>
</evidence>
<dbReference type="SUPFAM" id="SSF116846">
    <property type="entry name" value="MIT domain"/>
    <property type="match status" value="1"/>
</dbReference>
<dbReference type="OrthoDB" id="6591885at2759"/>
<dbReference type="Pfam" id="PF04212">
    <property type="entry name" value="MIT"/>
    <property type="match status" value="1"/>
</dbReference>
<dbReference type="Gene3D" id="3.30.870.30">
    <property type="entry name" value="MITD, C-terminal phospholipase D-like domain"/>
    <property type="match status" value="1"/>
</dbReference>
<dbReference type="FunFam" id="1.20.120.180:FF:000001">
    <property type="entry name" value="Proteasome activator complex subunit 3"/>
    <property type="match status" value="1"/>
</dbReference>
<dbReference type="InterPro" id="IPR036997">
    <property type="entry name" value="PA28_C_sf"/>
</dbReference>
<dbReference type="GO" id="GO:0005737">
    <property type="term" value="C:cytoplasm"/>
    <property type="evidence" value="ECO:0007669"/>
    <property type="project" value="TreeGrafter"/>
</dbReference>
<evidence type="ECO:0000256" key="2">
    <source>
        <dbReference type="ARBA" id="ARBA00022942"/>
    </source>
</evidence>
<dbReference type="WBParaSite" id="HPLM_0000610401-mRNA-1">
    <property type="protein sequence ID" value="HPLM_0000610401-mRNA-1"/>
    <property type="gene ID" value="HPLM_0000610401"/>
</dbReference>